<dbReference type="HOGENOM" id="CLU_123393_0_0_10"/>
<dbReference type="InterPro" id="IPR011990">
    <property type="entry name" value="TPR-like_helical_dom_sf"/>
</dbReference>
<dbReference type="SMART" id="SM00028">
    <property type="entry name" value="TPR"/>
    <property type="match status" value="2"/>
</dbReference>
<sequence length="189" mass="21486">MEFILKENVASINNGQTRPYIVEGGKNRYLTLTEEYKMAELDDKIHSQIEDLCAKGDHLAEEGNFAAALENYWNAFDLVPEPKTDWDSATWILTAIGDANFLGNDFKAGVDNLTYAMHCPGAIGNAFIHMRLGQCQFETGNLDRAADELTRAYALEGEEIFSEDAPKYLEFLKTRITTEPPQKKPWWKW</sequence>
<keyword evidence="1" id="KW-0802">TPR repeat</keyword>
<reference evidence="2 3" key="2">
    <citation type="journal article" date="2012" name="Environ. Microbiol.">
        <title>Characterization of the first alginolytic operons in a marine bacterium: from their emergence in marine Flavobacteriia to their independent transfers to marine Proteobacteria and human gut Bacteroides.</title>
        <authorList>
            <person name="Thomas F."/>
            <person name="Barbeyron T."/>
            <person name="Tonon T."/>
            <person name="Genicot S."/>
            <person name="Czjzek M."/>
            <person name="Michel G."/>
        </authorList>
    </citation>
    <scope>NUCLEOTIDE SEQUENCE [LARGE SCALE GENOMIC DNA]</scope>
    <source>
        <strain evidence="3">DSM 12802 / CCUG 47099 / CIP 106680 / NCIMB 13871 / Dsij</strain>
    </source>
</reference>
<evidence type="ECO:0000256" key="1">
    <source>
        <dbReference type="PROSITE-ProRule" id="PRU00339"/>
    </source>
</evidence>
<dbReference type="PATRIC" id="fig|63186.3.peg.3178"/>
<dbReference type="InterPro" id="IPR019734">
    <property type="entry name" value="TPR_rpt"/>
</dbReference>
<dbReference type="Gene3D" id="1.25.40.10">
    <property type="entry name" value="Tetratricopeptide repeat domain"/>
    <property type="match status" value="1"/>
</dbReference>
<dbReference type="Proteomes" id="UP000008898">
    <property type="component" value="Chromosome"/>
</dbReference>
<reference evidence="3" key="1">
    <citation type="submission" date="2009-07" db="EMBL/GenBank/DDBJ databases">
        <title>Complete genome sequence of Zobellia galactanivorans Dsij.</title>
        <authorList>
            <consortium name="Genoscope - CEA"/>
        </authorList>
    </citation>
    <scope>NUCLEOTIDE SEQUENCE [LARGE SCALE GENOMIC DNA]</scope>
    <source>
        <strain evidence="3">DSM 12802 / CCUG 47099 / CIP 106680 / NCIMB 13871 / Dsij</strain>
    </source>
</reference>
<name>G0L0G6_ZOBGA</name>
<keyword evidence="3" id="KW-1185">Reference proteome</keyword>
<accession>G0L0G6</accession>
<dbReference type="SUPFAM" id="SSF48452">
    <property type="entry name" value="TPR-like"/>
    <property type="match status" value="1"/>
</dbReference>
<proteinExistence type="predicted"/>
<evidence type="ECO:0000313" key="2">
    <source>
        <dbReference type="EMBL" id="CAZ97391.1"/>
    </source>
</evidence>
<protein>
    <recommendedName>
        <fullName evidence="4">Tetratricopeptide repeat protein</fullName>
    </recommendedName>
</protein>
<evidence type="ECO:0008006" key="4">
    <source>
        <dbReference type="Google" id="ProtNLM"/>
    </source>
</evidence>
<gene>
    <name evidence="2" type="ordered locus">zobellia_3253</name>
</gene>
<dbReference type="KEGG" id="zga:ZOBELLIA_3253"/>
<dbReference type="EMBL" id="FP476056">
    <property type="protein sequence ID" value="CAZ97391.1"/>
    <property type="molecule type" value="Genomic_DNA"/>
</dbReference>
<dbReference type="AlphaFoldDB" id="G0L0G6"/>
<evidence type="ECO:0000313" key="3">
    <source>
        <dbReference type="Proteomes" id="UP000008898"/>
    </source>
</evidence>
<dbReference type="PROSITE" id="PS50005">
    <property type="entry name" value="TPR"/>
    <property type="match status" value="1"/>
</dbReference>
<feature type="repeat" description="TPR" evidence="1">
    <location>
        <begin position="126"/>
        <end position="159"/>
    </location>
</feature>
<dbReference type="STRING" id="63186.ZOBELLIA_3253"/>
<organism evidence="2 3">
    <name type="scientific">Zobellia galactanivorans (strain DSM 12802 / CCUG 47099 / CIP 106680 / NCIMB 13871 / Dsij)</name>
    <dbReference type="NCBI Taxonomy" id="63186"/>
    <lineage>
        <taxon>Bacteria</taxon>
        <taxon>Pseudomonadati</taxon>
        <taxon>Bacteroidota</taxon>
        <taxon>Flavobacteriia</taxon>
        <taxon>Flavobacteriales</taxon>
        <taxon>Flavobacteriaceae</taxon>
        <taxon>Zobellia</taxon>
    </lineage>
</organism>